<keyword evidence="1" id="KW-1133">Transmembrane helix</keyword>
<gene>
    <name evidence="2" type="ORF">TCIL3000_9_2610</name>
</gene>
<reference evidence="2" key="1">
    <citation type="journal article" date="2012" name="Proc. Natl. Acad. Sci. U.S.A.">
        <title>Antigenic diversity is generated by distinct evolutionary mechanisms in African trypanosome species.</title>
        <authorList>
            <person name="Jackson A.P."/>
            <person name="Berry A."/>
            <person name="Aslett M."/>
            <person name="Allison H.C."/>
            <person name="Burton P."/>
            <person name="Vavrova-Anderson J."/>
            <person name="Brown R."/>
            <person name="Browne H."/>
            <person name="Corton N."/>
            <person name="Hauser H."/>
            <person name="Gamble J."/>
            <person name="Gilderthorp R."/>
            <person name="Marcello L."/>
            <person name="McQuillan J."/>
            <person name="Otto T.D."/>
            <person name="Quail M.A."/>
            <person name="Sanders M.J."/>
            <person name="van Tonder A."/>
            <person name="Ginger M.L."/>
            <person name="Field M.C."/>
            <person name="Barry J.D."/>
            <person name="Hertz-Fowler C."/>
            <person name="Berriman M."/>
        </authorList>
    </citation>
    <scope>NUCLEOTIDE SEQUENCE</scope>
    <source>
        <strain evidence="2">IL3000</strain>
    </source>
</reference>
<dbReference type="AlphaFoldDB" id="G0UU00"/>
<keyword evidence="1" id="KW-0812">Transmembrane</keyword>
<feature type="transmembrane region" description="Helical" evidence="1">
    <location>
        <begin position="6"/>
        <end position="29"/>
    </location>
</feature>
<name>G0UU00_TRYCI</name>
<sequence length="116" mass="12946">MPCCSYSVLELLFIGLLLTLPFAICASFFPAYSPLSDCLSCCDYYFLFPGLFKTKTSSPCRDPCLSLPFFSSLFFSLSFHTGAIPRPPSVFSLYFLNLFILSDSSPLSLYLSLQAR</sequence>
<evidence type="ECO:0000256" key="1">
    <source>
        <dbReference type="SAM" id="Phobius"/>
    </source>
</evidence>
<dbReference type="EMBL" id="HE575322">
    <property type="protein sequence ID" value="CCC92864.1"/>
    <property type="molecule type" value="Genomic_DNA"/>
</dbReference>
<evidence type="ECO:0000313" key="2">
    <source>
        <dbReference type="EMBL" id="CCC92864.1"/>
    </source>
</evidence>
<protein>
    <submittedName>
        <fullName evidence="2">Uncharacterized protein</fullName>
    </submittedName>
</protein>
<proteinExistence type="predicted"/>
<organism evidence="2">
    <name type="scientific">Trypanosoma congolense (strain IL3000)</name>
    <dbReference type="NCBI Taxonomy" id="1068625"/>
    <lineage>
        <taxon>Eukaryota</taxon>
        <taxon>Discoba</taxon>
        <taxon>Euglenozoa</taxon>
        <taxon>Kinetoplastea</taxon>
        <taxon>Metakinetoplastina</taxon>
        <taxon>Trypanosomatida</taxon>
        <taxon>Trypanosomatidae</taxon>
        <taxon>Trypanosoma</taxon>
        <taxon>Nannomonas</taxon>
    </lineage>
</organism>
<feature type="transmembrane region" description="Helical" evidence="1">
    <location>
        <begin position="91"/>
        <end position="113"/>
    </location>
</feature>
<accession>G0UU00</accession>
<keyword evidence="1" id="KW-0472">Membrane</keyword>